<dbReference type="OrthoDB" id="2240353at2"/>
<organism evidence="4 6">
    <name type="scientific">Enterococcus malodoratus ATCC 43197</name>
    <dbReference type="NCBI Taxonomy" id="1158601"/>
    <lineage>
        <taxon>Bacteria</taxon>
        <taxon>Bacillati</taxon>
        <taxon>Bacillota</taxon>
        <taxon>Bacilli</taxon>
        <taxon>Lactobacillales</taxon>
        <taxon>Enterococcaceae</taxon>
        <taxon>Enterococcus</taxon>
    </lineage>
</organism>
<dbReference type="eggNOG" id="COG3595">
    <property type="taxonomic scope" value="Bacteria"/>
</dbReference>
<keyword evidence="7" id="KW-1185">Reference proteome</keyword>
<dbReference type="Proteomes" id="UP000013783">
    <property type="component" value="Unassembled WGS sequence"/>
</dbReference>
<feature type="region of interest" description="Disordered" evidence="1">
    <location>
        <begin position="287"/>
        <end position="314"/>
    </location>
</feature>
<evidence type="ECO:0000313" key="7">
    <source>
        <dbReference type="Proteomes" id="UP000014148"/>
    </source>
</evidence>
<evidence type="ECO:0000313" key="5">
    <source>
        <dbReference type="EMBL" id="EOT69293.1"/>
    </source>
</evidence>
<feature type="signal peptide" evidence="2">
    <location>
        <begin position="1"/>
        <end position="25"/>
    </location>
</feature>
<dbReference type="Proteomes" id="UP000014148">
    <property type="component" value="Unassembled WGS sequence"/>
</dbReference>
<keyword evidence="2" id="KW-0732">Signal</keyword>
<dbReference type="PATRIC" id="fig|1158601.3.peg.796"/>
<evidence type="ECO:0000313" key="4">
    <source>
        <dbReference type="EMBL" id="EOH80784.1"/>
    </source>
</evidence>
<dbReference type="Pfam" id="PF13349">
    <property type="entry name" value="DUF4097"/>
    <property type="match status" value="1"/>
</dbReference>
<reference evidence="4 6" key="1">
    <citation type="submission" date="2013-02" db="EMBL/GenBank/DDBJ databases">
        <title>The Genome Sequence of Enterococcus malodoratus ATCC_43197.</title>
        <authorList>
            <consortium name="The Broad Institute Genome Sequencing Platform"/>
            <consortium name="The Broad Institute Genome Sequencing Center for Infectious Disease"/>
            <person name="Earl A.M."/>
            <person name="Gilmore M.S."/>
            <person name="Lebreton F."/>
            <person name="Walker B."/>
            <person name="Young S.K."/>
            <person name="Zeng Q."/>
            <person name="Gargeya S."/>
            <person name="Fitzgerald M."/>
            <person name="Haas B."/>
            <person name="Abouelleil A."/>
            <person name="Alvarado L."/>
            <person name="Arachchi H.M."/>
            <person name="Berlin A.M."/>
            <person name="Chapman S.B."/>
            <person name="Dewar J."/>
            <person name="Goldberg J."/>
            <person name="Griggs A."/>
            <person name="Gujja S."/>
            <person name="Hansen M."/>
            <person name="Howarth C."/>
            <person name="Imamovic A."/>
            <person name="Larimer J."/>
            <person name="McCowan C."/>
            <person name="Murphy C."/>
            <person name="Neiman D."/>
            <person name="Pearson M."/>
            <person name="Priest M."/>
            <person name="Roberts A."/>
            <person name="Saif S."/>
            <person name="Shea T."/>
            <person name="Sisk P."/>
            <person name="Sykes S."/>
            <person name="Wortman J."/>
            <person name="Nusbaum C."/>
            <person name="Birren B."/>
        </authorList>
    </citation>
    <scope>NUCLEOTIDE SEQUENCE [LARGE SCALE GENOMIC DNA]</scope>
    <source>
        <strain evidence="4 6">ATCC 43197</strain>
    </source>
</reference>
<evidence type="ECO:0000256" key="2">
    <source>
        <dbReference type="SAM" id="SignalP"/>
    </source>
</evidence>
<feature type="domain" description="DUF4097" evidence="3">
    <location>
        <begin position="43"/>
        <end position="228"/>
    </location>
</feature>
<comment type="caution">
    <text evidence="4">The sequence shown here is derived from an EMBL/GenBank/DDBJ whole genome shotgun (WGS) entry which is preliminary data.</text>
</comment>
<protein>
    <recommendedName>
        <fullName evidence="3">DUF4097 domain-containing protein</fullName>
    </recommendedName>
</protein>
<accession>R2RXZ0</accession>
<dbReference type="PROSITE" id="PS51257">
    <property type="entry name" value="PROKAR_LIPOPROTEIN"/>
    <property type="match status" value="1"/>
</dbReference>
<name>R2RXZ0_9ENTE</name>
<feature type="chain" id="PRO_5004356373" description="DUF4097 domain-containing protein" evidence="2">
    <location>
        <begin position="26"/>
        <end position="314"/>
    </location>
</feature>
<proteinExistence type="predicted"/>
<feature type="compositionally biased region" description="Basic and acidic residues" evidence="1">
    <location>
        <begin position="287"/>
        <end position="308"/>
    </location>
</feature>
<evidence type="ECO:0000313" key="6">
    <source>
        <dbReference type="Proteomes" id="UP000013783"/>
    </source>
</evidence>
<dbReference type="EMBL" id="AJAK01000007">
    <property type="protein sequence ID" value="EOH80784.1"/>
    <property type="molecule type" value="Genomic_DNA"/>
</dbReference>
<gene>
    <name evidence="5" type="ORF">I585_00756</name>
    <name evidence="4" type="ORF">UAI_00825</name>
</gene>
<dbReference type="STRING" id="71451.RV07_GL001046"/>
<dbReference type="InterPro" id="IPR025164">
    <property type="entry name" value="Toastrack_DUF4097"/>
</dbReference>
<sequence length="314" mass="34453">MKNCKQNLSLLLGLFIVAFSLTACGSEKEAKLVNTQTISAKAITNISLDYDADDLRIENSSGKAIILKEYLSKDKQKYYSTIDQKNHTISMKEGKRPLGTTFKSKIILTIPKDYQGKLNVHSTSGKITTELSDQTLDGISLDTTSGVIETGDLKSEGILLGTTSGKIKGNRLITKKNLHIQSTSGPLEFELLKAKEIELQTTSAKAQINETKGSLDYETKSGNLMLENFSGSGKLIANGDGEIRATFKEITNHLSVFSKNGDITLKLPNTETMDLFVKTKEGKIDNQRQELSERKDSHGAKVEVETRNGDITVN</sequence>
<evidence type="ECO:0000256" key="1">
    <source>
        <dbReference type="SAM" id="MobiDB-lite"/>
    </source>
</evidence>
<reference evidence="5 7" key="2">
    <citation type="submission" date="2013-03" db="EMBL/GenBank/DDBJ databases">
        <title>The Genome Sequence of Enterococcus malodoratus ATCC_43197 (PacBio/Illumina hybrid assembly).</title>
        <authorList>
            <consortium name="The Broad Institute Genomics Platform"/>
            <consortium name="The Broad Institute Genome Sequencing Center for Infectious Disease"/>
            <person name="Earl A."/>
            <person name="Russ C."/>
            <person name="Gilmore M."/>
            <person name="Surin D."/>
            <person name="Walker B."/>
            <person name="Young S."/>
            <person name="Zeng Q."/>
            <person name="Gargeya S."/>
            <person name="Fitzgerald M."/>
            <person name="Haas B."/>
            <person name="Abouelleil A."/>
            <person name="Allen A.W."/>
            <person name="Alvarado L."/>
            <person name="Arachchi H.M."/>
            <person name="Berlin A.M."/>
            <person name="Chapman S.B."/>
            <person name="Gainer-Dewar J."/>
            <person name="Goldberg J."/>
            <person name="Griggs A."/>
            <person name="Gujja S."/>
            <person name="Hansen M."/>
            <person name="Howarth C."/>
            <person name="Imamovic A."/>
            <person name="Ireland A."/>
            <person name="Larimer J."/>
            <person name="McCowan C."/>
            <person name="Murphy C."/>
            <person name="Pearson M."/>
            <person name="Poon T.W."/>
            <person name="Priest M."/>
            <person name="Roberts A."/>
            <person name="Saif S."/>
            <person name="Shea T."/>
            <person name="Sisk P."/>
            <person name="Sykes S."/>
            <person name="Wortman J."/>
            <person name="Nusbaum C."/>
            <person name="Birren B."/>
        </authorList>
    </citation>
    <scope>NUCLEOTIDE SEQUENCE [LARGE SCALE GENOMIC DNA]</scope>
    <source>
        <strain evidence="5 7">ATCC 43197</strain>
    </source>
</reference>
<evidence type="ECO:0000259" key="3">
    <source>
        <dbReference type="Pfam" id="PF13349"/>
    </source>
</evidence>
<dbReference type="AlphaFoldDB" id="R2RXZ0"/>
<dbReference type="RefSeq" id="WP_010739701.1">
    <property type="nucleotide sequence ID" value="NZ_KB946249.1"/>
</dbReference>
<dbReference type="EMBL" id="ASWA01000002">
    <property type="protein sequence ID" value="EOT69293.1"/>
    <property type="molecule type" value="Genomic_DNA"/>
</dbReference>